<evidence type="ECO:0000256" key="1">
    <source>
        <dbReference type="PROSITE-ProRule" id="PRU00325"/>
    </source>
</evidence>
<accession>A0A6G0WFV5</accession>
<feature type="domain" description="SWIM-type" evidence="2">
    <location>
        <begin position="405"/>
        <end position="456"/>
    </location>
</feature>
<evidence type="ECO:0000313" key="4">
    <source>
        <dbReference type="Proteomes" id="UP000478052"/>
    </source>
</evidence>
<evidence type="ECO:0000313" key="3">
    <source>
        <dbReference type="EMBL" id="KAF0726027.1"/>
    </source>
</evidence>
<organism evidence="3 4">
    <name type="scientific">Aphis craccivora</name>
    <name type="common">Cowpea aphid</name>
    <dbReference type="NCBI Taxonomy" id="307492"/>
    <lineage>
        <taxon>Eukaryota</taxon>
        <taxon>Metazoa</taxon>
        <taxon>Ecdysozoa</taxon>
        <taxon>Arthropoda</taxon>
        <taxon>Hexapoda</taxon>
        <taxon>Insecta</taxon>
        <taxon>Pterygota</taxon>
        <taxon>Neoptera</taxon>
        <taxon>Paraneoptera</taxon>
        <taxon>Hemiptera</taxon>
        <taxon>Sternorrhyncha</taxon>
        <taxon>Aphidomorpha</taxon>
        <taxon>Aphidoidea</taxon>
        <taxon>Aphididae</taxon>
        <taxon>Aphidini</taxon>
        <taxon>Aphis</taxon>
        <taxon>Aphis</taxon>
    </lineage>
</organism>
<dbReference type="InterPro" id="IPR018289">
    <property type="entry name" value="MULE_transposase_dom"/>
</dbReference>
<dbReference type="Pfam" id="PF10551">
    <property type="entry name" value="MULE"/>
    <property type="match status" value="1"/>
</dbReference>
<keyword evidence="1" id="KW-0863">Zinc-finger</keyword>
<protein>
    <submittedName>
        <fullName evidence="3">MULE domain-containing protein</fullName>
    </submittedName>
</protein>
<name>A0A6G0WFV5_APHCR</name>
<dbReference type="InterPro" id="IPR007527">
    <property type="entry name" value="Znf_SWIM"/>
</dbReference>
<dbReference type="EMBL" id="VUJU01008776">
    <property type="protein sequence ID" value="KAF0726027.1"/>
    <property type="molecule type" value="Genomic_DNA"/>
</dbReference>
<dbReference type="AlphaFoldDB" id="A0A6G0WFV5"/>
<keyword evidence="1" id="KW-0479">Metal-binding</keyword>
<gene>
    <name evidence="3" type="ORF">FWK35_00029116</name>
</gene>
<dbReference type="PANTHER" id="PTHR33977:SF1">
    <property type="entry name" value="ZINC ION BINDING PROTEIN"/>
    <property type="match status" value="1"/>
</dbReference>
<dbReference type="Proteomes" id="UP000478052">
    <property type="component" value="Unassembled WGS sequence"/>
</dbReference>
<dbReference type="OrthoDB" id="10031901at2759"/>
<dbReference type="GO" id="GO:0008270">
    <property type="term" value="F:zinc ion binding"/>
    <property type="evidence" value="ECO:0007669"/>
    <property type="project" value="UniProtKB-KW"/>
</dbReference>
<reference evidence="3 4" key="1">
    <citation type="submission" date="2019-08" db="EMBL/GenBank/DDBJ databases">
        <title>Whole genome of Aphis craccivora.</title>
        <authorList>
            <person name="Voronova N.V."/>
            <person name="Shulinski R.S."/>
            <person name="Bandarenka Y.V."/>
            <person name="Zhorov D.G."/>
            <person name="Warner D."/>
        </authorList>
    </citation>
    <scope>NUCLEOTIDE SEQUENCE [LARGE SCALE GENOMIC DNA]</scope>
    <source>
        <strain evidence="3">180601</strain>
        <tissue evidence="3">Whole Body</tissue>
    </source>
</reference>
<dbReference type="PANTHER" id="PTHR33977">
    <property type="entry name" value="ZINC ION BINDING PROTEIN"/>
    <property type="match status" value="1"/>
</dbReference>
<dbReference type="PROSITE" id="PS50966">
    <property type="entry name" value="ZF_SWIM"/>
    <property type="match status" value="1"/>
</dbReference>
<proteinExistence type="predicted"/>
<sequence length="482" mass="55221">MHINHAVEMNHSQLNDDDKAFILTQLEAKVPFDTILDGIQESVWNPGEVTRLHLTTKKDLHNLMQEFSLSFTERRSQNDRESVQIIIDQHEDKFGKTSPFKFYKSQGSPGPDGTEKEDMILIIMTPFGIEMLKKFGSNIISIDGTHGTNGYDFTLTTLMVVDDYYMGIPVAFCISNRERAGVFSIFFNECGKINAKVFMSDDFPAYNKEWTKVMGEVQHTLLCTWHVDKNFRKNLTLVNGTVELKSQVYKCIRTLLQETSQEVFYELLPKAIDQLLNNENTKRFGQYFIKEYASRHAMWSYAFRTGCGINTNMKLEAMHRVLKDIYMKGLKGKRLDTLIAILLKMSQRSLFKRLTQLMMEKDTHTLRSIRERHSKGKSLANAENVCSLIDGSFTVNSESNSTLKYSVTISKKDPCNCKLICPSCNVCLHKYSCSCTDYTISSQFCKHIHAVCIFALQNKNNYHLDSENDACTKGTARKNTDK</sequence>
<comment type="caution">
    <text evidence="3">The sequence shown here is derived from an EMBL/GenBank/DDBJ whole genome shotgun (WGS) entry which is preliminary data.</text>
</comment>
<keyword evidence="1" id="KW-0862">Zinc</keyword>
<keyword evidence="4" id="KW-1185">Reference proteome</keyword>
<evidence type="ECO:0000259" key="2">
    <source>
        <dbReference type="PROSITE" id="PS50966"/>
    </source>
</evidence>